<dbReference type="OrthoDB" id="1643408at2"/>
<reference evidence="6" key="1">
    <citation type="submission" date="2016-10" db="EMBL/GenBank/DDBJ databases">
        <authorList>
            <person name="Varghese N."/>
            <person name="Submissions S."/>
        </authorList>
    </citation>
    <scope>NUCLEOTIDE SEQUENCE [LARGE SCALE GENOMIC DNA]</scope>
    <source>
        <strain evidence="6">DSM 21368</strain>
    </source>
</reference>
<dbReference type="Proteomes" id="UP000199220">
    <property type="component" value="Unassembled WGS sequence"/>
</dbReference>
<dbReference type="STRING" id="648782.SAMN04488554_2679"/>
<evidence type="ECO:0000256" key="3">
    <source>
        <dbReference type="ARBA" id="ARBA00023002"/>
    </source>
</evidence>
<dbReference type="InterPro" id="IPR005025">
    <property type="entry name" value="FMN_Rdtase-like_dom"/>
</dbReference>
<name>A0A1H5L8S5_9MICO</name>
<evidence type="ECO:0000256" key="1">
    <source>
        <dbReference type="ARBA" id="ARBA00022630"/>
    </source>
</evidence>
<organism evidence="5 6">
    <name type="scientific">Ruania alba</name>
    <dbReference type="NCBI Taxonomy" id="648782"/>
    <lineage>
        <taxon>Bacteria</taxon>
        <taxon>Bacillati</taxon>
        <taxon>Actinomycetota</taxon>
        <taxon>Actinomycetes</taxon>
        <taxon>Micrococcales</taxon>
        <taxon>Ruaniaceae</taxon>
        <taxon>Ruania</taxon>
    </lineage>
</organism>
<keyword evidence="3" id="KW-0560">Oxidoreductase</keyword>
<keyword evidence="1" id="KW-0285">Flavoprotein</keyword>
<dbReference type="AlphaFoldDB" id="A0A1H5L8S5"/>
<dbReference type="SUPFAM" id="SSF52218">
    <property type="entry name" value="Flavoproteins"/>
    <property type="match status" value="1"/>
</dbReference>
<feature type="domain" description="NADPH-dependent FMN reductase-like" evidence="4">
    <location>
        <begin position="21"/>
        <end position="163"/>
    </location>
</feature>
<sequence length="216" mass="23275">MTVTQQTGTLPETSDPEAPLRIVVVNGSPNEPSKTMGLVHVILDELRGMIPIVVSQIDVYRLGEGFTGAIGRDETGPAAERALRLAEEADLLLAATPVFRGSYPGMFKHFFDLVEQYALANKPVLLAATGGSERHTLVLEHALRPLFGFFQAFTVPVAFFASAGDFDGVTLLNPRVHTRIQVGLTDVIGILRSRMAAESGHSPQMSLAWAPQGPRS</sequence>
<dbReference type="PANTHER" id="PTHR43408:SF2">
    <property type="entry name" value="FMN REDUCTASE (NADPH)"/>
    <property type="match status" value="1"/>
</dbReference>
<gene>
    <name evidence="5" type="ORF">SAMN04488554_2679</name>
</gene>
<dbReference type="Pfam" id="PF03358">
    <property type="entry name" value="FMN_red"/>
    <property type="match status" value="1"/>
</dbReference>
<proteinExistence type="predicted"/>
<dbReference type="GO" id="GO:0016491">
    <property type="term" value="F:oxidoreductase activity"/>
    <property type="evidence" value="ECO:0007669"/>
    <property type="project" value="UniProtKB-KW"/>
</dbReference>
<keyword evidence="6" id="KW-1185">Reference proteome</keyword>
<protein>
    <submittedName>
        <fullName evidence="5">FMN reductase</fullName>
    </submittedName>
</protein>
<evidence type="ECO:0000259" key="4">
    <source>
        <dbReference type="Pfam" id="PF03358"/>
    </source>
</evidence>
<evidence type="ECO:0000313" key="6">
    <source>
        <dbReference type="Proteomes" id="UP000199220"/>
    </source>
</evidence>
<dbReference type="Gene3D" id="3.40.50.360">
    <property type="match status" value="1"/>
</dbReference>
<dbReference type="RefSeq" id="WP_089773603.1">
    <property type="nucleotide sequence ID" value="NZ_FNTX01000002.1"/>
</dbReference>
<dbReference type="InterPro" id="IPR029039">
    <property type="entry name" value="Flavoprotein-like_sf"/>
</dbReference>
<dbReference type="EMBL" id="FNTX01000002">
    <property type="protein sequence ID" value="SEE73502.1"/>
    <property type="molecule type" value="Genomic_DNA"/>
</dbReference>
<evidence type="ECO:0000256" key="2">
    <source>
        <dbReference type="ARBA" id="ARBA00022643"/>
    </source>
</evidence>
<dbReference type="InterPro" id="IPR051814">
    <property type="entry name" value="NAD(P)H-dep_FMN_reductase"/>
</dbReference>
<accession>A0A1H5L8S5</accession>
<evidence type="ECO:0000313" key="5">
    <source>
        <dbReference type="EMBL" id="SEE73502.1"/>
    </source>
</evidence>
<dbReference type="PANTHER" id="PTHR43408">
    <property type="entry name" value="FMN REDUCTASE (NADPH)"/>
    <property type="match status" value="1"/>
</dbReference>
<keyword evidence="2" id="KW-0288">FMN</keyword>